<evidence type="ECO:0000313" key="1">
    <source>
        <dbReference type="EMBL" id="WWQ68287.1"/>
    </source>
</evidence>
<protein>
    <submittedName>
        <fullName evidence="1">Uncharacterized protein</fullName>
    </submittedName>
</protein>
<gene>
    <name evidence="1" type="ORF">V2W30_36455</name>
</gene>
<accession>A0ACD5AM77</accession>
<name>A0ACD5AM77_9ACTN</name>
<sequence>MQVYALLPDGAAAEPRRLVAFRKVTLAVKTSILIELAFPLATKTSILVELAVPGTELTVRQSSGRRLVGGTYTFAASTATPPATSPPDAH</sequence>
<reference evidence="1" key="1">
    <citation type="journal article" date="2025" name="Int. J. Syst. Evol. Microbiol.">
        <title>Streptomyces citrinus sp. nov., with yellow diffusible pigment.</title>
        <authorList>
            <person name="He Y."/>
            <person name="Yang E."/>
            <person name="Xu J."/>
            <person name="Sun Y."/>
            <person name="Sun L."/>
        </authorList>
    </citation>
    <scope>NUCLEOTIDE SEQUENCE</scope>
    <source>
        <strain evidence="1">Q6</strain>
    </source>
</reference>
<organism evidence="1 2">
    <name type="scientific">Streptomyces citrinus</name>
    <dbReference type="NCBI Taxonomy" id="3118173"/>
    <lineage>
        <taxon>Bacteria</taxon>
        <taxon>Bacillati</taxon>
        <taxon>Actinomycetota</taxon>
        <taxon>Actinomycetes</taxon>
        <taxon>Kitasatosporales</taxon>
        <taxon>Streptomycetaceae</taxon>
        <taxon>Streptomyces</taxon>
    </lineage>
</organism>
<keyword evidence="2" id="KW-1185">Reference proteome</keyword>
<dbReference type="Proteomes" id="UP001432251">
    <property type="component" value="Chromosome"/>
</dbReference>
<proteinExistence type="predicted"/>
<evidence type="ECO:0000313" key="2">
    <source>
        <dbReference type="Proteomes" id="UP001432251"/>
    </source>
</evidence>
<dbReference type="EMBL" id="CP146022">
    <property type="protein sequence ID" value="WWQ68287.1"/>
    <property type="molecule type" value="Genomic_DNA"/>
</dbReference>